<protein>
    <submittedName>
        <fullName evidence="1">Uncharacterized protein</fullName>
    </submittedName>
</protein>
<reference evidence="1" key="1">
    <citation type="submission" date="2023-03" db="EMBL/GenBank/DDBJ databases">
        <title>Edaphobacter sp.</title>
        <authorList>
            <person name="Huber K.J."/>
            <person name="Papendorf J."/>
            <person name="Pilke C."/>
            <person name="Bunk B."/>
            <person name="Sproeer C."/>
            <person name="Pester M."/>
        </authorList>
    </citation>
    <scope>NUCLEOTIDE SEQUENCE</scope>
    <source>
        <strain evidence="1">DSM 110680</strain>
    </source>
</reference>
<sequence>MTHSLDASRPNDTITLLKRAARMFEATPSDTGVGVAMLDEREQ</sequence>
<accession>A0AAU7DP85</accession>
<name>A0AAU7DP85_9BACT</name>
<dbReference type="AlphaFoldDB" id="A0AAU7DP85"/>
<organism evidence="1">
    <name type="scientific">Telmatobacter sp. DSM 110680</name>
    <dbReference type="NCBI Taxonomy" id="3036704"/>
    <lineage>
        <taxon>Bacteria</taxon>
        <taxon>Pseudomonadati</taxon>
        <taxon>Acidobacteriota</taxon>
        <taxon>Terriglobia</taxon>
        <taxon>Terriglobales</taxon>
        <taxon>Acidobacteriaceae</taxon>
        <taxon>Telmatobacter</taxon>
    </lineage>
</organism>
<dbReference type="RefSeq" id="WP_348264322.1">
    <property type="nucleotide sequence ID" value="NZ_CP121196.1"/>
</dbReference>
<gene>
    <name evidence="1" type="ORF">P8935_07250</name>
</gene>
<dbReference type="EMBL" id="CP121196">
    <property type="protein sequence ID" value="XBH19107.1"/>
    <property type="molecule type" value="Genomic_DNA"/>
</dbReference>
<evidence type="ECO:0000313" key="1">
    <source>
        <dbReference type="EMBL" id="XBH19107.1"/>
    </source>
</evidence>
<proteinExistence type="predicted"/>